<evidence type="ECO:0000313" key="6">
    <source>
        <dbReference type="EMBL" id="VFJ60728.1"/>
    </source>
</evidence>
<evidence type="ECO:0000313" key="7">
    <source>
        <dbReference type="EMBL" id="VFK07924.1"/>
    </source>
</evidence>
<feature type="region of interest" description="Disordered" evidence="2">
    <location>
        <begin position="46"/>
        <end position="70"/>
    </location>
</feature>
<evidence type="ECO:0000256" key="3">
    <source>
        <dbReference type="SAM" id="Phobius"/>
    </source>
</evidence>
<keyword evidence="3" id="KW-0812">Transmembrane</keyword>
<dbReference type="SUPFAM" id="SSF69318">
    <property type="entry name" value="Integrin alpha N-terminal domain"/>
    <property type="match status" value="1"/>
</dbReference>
<dbReference type="Pfam" id="PF13517">
    <property type="entry name" value="FG-GAP_3"/>
    <property type="match status" value="3"/>
</dbReference>
<dbReference type="EMBL" id="CAADFA010000052">
    <property type="protein sequence ID" value="VFJ47963.1"/>
    <property type="molecule type" value="Genomic_DNA"/>
</dbReference>
<dbReference type="InterPro" id="IPR011519">
    <property type="entry name" value="UnbV_ASPIC"/>
</dbReference>
<dbReference type="EMBL" id="CAADEZ010000270">
    <property type="protein sequence ID" value="VFJ60728.1"/>
    <property type="molecule type" value="Genomic_DNA"/>
</dbReference>
<dbReference type="InterPro" id="IPR027039">
    <property type="entry name" value="Crtac1"/>
</dbReference>
<keyword evidence="3" id="KW-1133">Transmembrane helix</keyword>
<dbReference type="Gene3D" id="2.130.10.130">
    <property type="entry name" value="Integrin alpha, N-terminal"/>
    <property type="match status" value="1"/>
</dbReference>
<dbReference type="Pfam" id="PF07593">
    <property type="entry name" value="UnbV_ASPIC"/>
    <property type="match status" value="1"/>
</dbReference>
<dbReference type="EMBL" id="CAADFL010000053">
    <property type="protein sequence ID" value="VFK07924.1"/>
    <property type="molecule type" value="Genomic_DNA"/>
</dbReference>
<evidence type="ECO:0000313" key="5">
    <source>
        <dbReference type="EMBL" id="VFJ47963.1"/>
    </source>
</evidence>
<dbReference type="AlphaFoldDB" id="A0A450T2Z8"/>
<organism evidence="6">
    <name type="scientific">Candidatus Kentrum sp. FM</name>
    <dbReference type="NCBI Taxonomy" id="2126340"/>
    <lineage>
        <taxon>Bacteria</taxon>
        <taxon>Pseudomonadati</taxon>
        <taxon>Pseudomonadota</taxon>
        <taxon>Gammaproteobacteria</taxon>
        <taxon>Candidatus Kentrum</taxon>
    </lineage>
</organism>
<evidence type="ECO:0000256" key="2">
    <source>
        <dbReference type="SAM" id="MobiDB-lite"/>
    </source>
</evidence>
<dbReference type="PANTHER" id="PTHR16026">
    <property type="entry name" value="CARTILAGE ACIDIC PROTEIN 1"/>
    <property type="match status" value="1"/>
</dbReference>
<keyword evidence="1" id="KW-0732">Signal</keyword>
<accession>A0A450T2Z8</accession>
<reference evidence="6" key="1">
    <citation type="submission" date="2019-02" db="EMBL/GenBank/DDBJ databases">
        <authorList>
            <person name="Gruber-Vodicka R. H."/>
            <person name="Seah K. B. B."/>
        </authorList>
    </citation>
    <scope>NUCLEOTIDE SEQUENCE</scope>
    <source>
        <strain evidence="6">BECK_BZ163</strain>
        <strain evidence="7">BECK_BZ164</strain>
        <strain evidence="5">BECK_BZ165</strain>
    </source>
</reference>
<protein>
    <submittedName>
        <fullName evidence="6">Repeat domain-containing protein</fullName>
    </submittedName>
</protein>
<dbReference type="InterPro" id="IPR013517">
    <property type="entry name" value="FG-GAP"/>
</dbReference>
<evidence type="ECO:0000259" key="4">
    <source>
        <dbReference type="Pfam" id="PF07593"/>
    </source>
</evidence>
<evidence type="ECO:0000256" key="1">
    <source>
        <dbReference type="ARBA" id="ARBA00022729"/>
    </source>
</evidence>
<feature type="domain" description="ASPIC/UnbV" evidence="4">
    <location>
        <begin position="584"/>
        <end position="649"/>
    </location>
</feature>
<keyword evidence="3" id="KW-0472">Membrane</keyword>
<feature type="transmembrane region" description="Helical" evidence="3">
    <location>
        <begin position="20"/>
        <end position="41"/>
    </location>
</feature>
<sequence>MSPNTSPNTPPNDAIIGRVFRWSLVVLLTVAAIVMLGVMGYRGADDVREPAGTGKVEGPRERMPDAAQPPPVVSFTDITRQAGIDFVHVNGAQINGTQGDKLLPETMGGGVAVFDYDADGNQDLLFVNGSHWPGDAPKSDAPPTMALYRNDGTGRFRDVTADAGLAVSFYGMGAAVGDFDNDGWVDVFFTAVGPNRLFRNEQGRFRDVTALAGVAGEPDAWSTGSAFMDYDNDGDLDLFVGNYVRWSREIDLAVGFQLTGIGRAYGPPTTFAGSYPYLYRNEGEGRFTDVSGASGIRVDNPATLQPMAKTLGVVPVDVDGDGYLDIFLANDTVRNFLLHNQADGTFQEAGVMFGVAFDRNGAATGAMGSDAAYYRNDGDLGLAVGNFANEMTSLYVTQGGDARRVWERRGSLQEAAARPNGRYSEDVQFADEAIGEGIGTASRLALTFGLFFFDYDLDGRLDLFQANGHLEQEINLVQSSQHYEQPPQLFWNRGPDARSSFGLVTPQQSSPNRGGGLSQRLVGRGAAFGDLDNDGDLDVVITQVGRRPVLLRNDQGLGHHWLRIELTGNGAGGEDKDRRVNRDAIGTWVEVTSGRITQRRQVMPTRSYLSQVELPLTFGLGAGDTIDSIRIFWPGGGYQEVDVEDIRLDSQVNVVAQ</sequence>
<proteinExistence type="predicted"/>
<gene>
    <name evidence="6" type="ORF">BECKFM1743A_GA0114220_102706</name>
    <name evidence="7" type="ORF">BECKFM1743B_GA0114221_1005311</name>
    <name evidence="5" type="ORF">BECKFM1743C_GA0114222_1005211</name>
</gene>
<name>A0A450T2Z8_9GAMM</name>
<dbReference type="PANTHER" id="PTHR16026:SF0">
    <property type="entry name" value="CARTILAGE ACIDIC PROTEIN 1"/>
    <property type="match status" value="1"/>
</dbReference>
<dbReference type="InterPro" id="IPR028994">
    <property type="entry name" value="Integrin_alpha_N"/>
</dbReference>